<proteinExistence type="predicted"/>
<accession>A0A922I0V6</accession>
<comment type="caution">
    <text evidence="1">The sequence shown here is derived from an EMBL/GenBank/DDBJ whole genome shotgun (WGS) entry which is preliminary data.</text>
</comment>
<sequence>MDGWMEGEFVVEIEKREKKQRRSEIKVRKKKKSISTHIYPINGKLLKNNNKNSLKLKRLEYI</sequence>
<evidence type="ECO:0000313" key="1">
    <source>
        <dbReference type="EMBL" id="KAH9516602.1"/>
    </source>
</evidence>
<gene>
    <name evidence="1" type="ORF">DERF_007334</name>
</gene>
<dbReference type="EMBL" id="ASGP02000003">
    <property type="protein sequence ID" value="KAH9516602.1"/>
    <property type="molecule type" value="Genomic_DNA"/>
</dbReference>
<evidence type="ECO:0000313" key="2">
    <source>
        <dbReference type="Proteomes" id="UP000790347"/>
    </source>
</evidence>
<name>A0A922I0V6_DERFA</name>
<organism evidence="1 2">
    <name type="scientific">Dermatophagoides farinae</name>
    <name type="common">American house dust mite</name>
    <dbReference type="NCBI Taxonomy" id="6954"/>
    <lineage>
        <taxon>Eukaryota</taxon>
        <taxon>Metazoa</taxon>
        <taxon>Ecdysozoa</taxon>
        <taxon>Arthropoda</taxon>
        <taxon>Chelicerata</taxon>
        <taxon>Arachnida</taxon>
        <taxon>Acari</taxon>
        <taxon>Acariformes</taxon>
        <taxon>Sarcoptiformes</taxon>
        <taxon>Astigmata</taxon>
        <taxon>Psoroptidia</taxon>
        <taxon>Analgoidea</taxon>
        <taxon>Pyroglyphidae</taxon>
        <taxon>Dermatophagoidinae</taxon>
        <taxon>Dermatophagoides</taxon>
    </lineage>
</organism>
<reference evidence="1" key="1">
    <citation type="submission" date="2013-05" db="EMBL/GenBank/DDBJ databases">
        <authorList>
            <person name="Yim A.K.Y."/>
            <person name="Chan T.F."/>
            <person name="Ji K.M."/>
            <person name="Liu X.Y."/>
            <person name="Zhou J.W."/>
            <person name="Li R.Q."/>
            <person name="Yang K.Y."/>
            <person name="Li J."/>
            <person name="Li M."/>
            <person name="Law P.T.W."/>
            <person name="Wu Y.L."/>
            <person name="Cai Z.L."/>
            <person name="Qin H."/>
            <person name="Bao Y."/>
            <person name="Leung R.K.K."/>
            <person name="Ng P.K.S."/>
            <person name="Zou J."/>
            <person name="Zhong X.J."/>
            <person name="Ran P.X."/>
            <person name="Zhong N.S."/>
            <person name="Liu Z.G."/>
            <person name="Tsui S.K.W."/>
        </authorList>
    </citation>
    <scope>NUCLEOTIDE SEQUENCE</scope>
    <source>
        <strain evidence="1">Derf</strain>
        <tissue evidence="1">Whole organism</tissue>
    </source>
</reference>
<reference evidence="1" key="2">
    <citation type="journal article" date="2022" name="Res Sq">
        <title>Comparative Genomics Reveals Insights into the Divergent Evolution of Astigmatic Mites and Household Pest Adaptations.</title>
        <authorList>
            <person name="Xiong Q."/>
            <person name="Wan A.T.-Y."/>
            <person name="Liu X.-Y."/>
            <person name="Fung C.S.-H."/>
            <person name="Xiao X."/>
            <person name="Malainual N."/>
            <person name="Hou J."/>
            <person name="Wang L."/>
            <person name="Wang M."/>
            <person name="Yang K."/>
            <person name="Cui Y."/>
            <person name="Leung E."/>
            <person name="Nong W."/>
            <person name="Shin S.-K."/>
            <person name="Au S."/>
            <person name="Jeong K.Y."/>
            <person name="Chew F.T."/>
            <person name="Hui J."/>
            <person name="Leung T.F."/>
            <person name="Tungtrongchitr A."/>
            <person name="Zhong N."/>
            <person name="Liu Z."/>
            <person name="Tsui S."/>
        </authorList>
    </citation>
    <scope>NUCLEOTIDE SEQUENCE</scope>
    <source>
        <strain evidence="1">Derf</strain>
        <tissue evidence="1">Whole organism</tissue>
    </source>
</reference>
<dbReference type="Proteomes" id="UP000790347">
    <property type="component" value="Unassembled WGS sequence"/>
</dbReference>
<dbReference type="AlphaFoldDB" id="A0A922I0V6"/>
<keyword evidence="2" id="KW-1185">Reference proteome</keyword>
<protein>
    <submittedName>
        <fullName evidence="1">Uncharacterized protein</fullName>
    </submittedName>
</protein>